<keyword evidence="4" id="KW-0067">ATP-binding</keyword>
<dbReference type="Gene3D" id="3.80.10.10">
    <property type="entry name" value="Ribonuclease Inhibitor"/>
    <property type="match status" value="2"/>
</dbReference>
<dbReference type="GO" id="GO:0005524">
    <property type="term" value="F:ATP binding"/>
    <property type="evidence" value="ECO:0007669"/>
    <property type="project" value="UniProtKB-KW"/>
</dbReference>
<dbReference type="Pfam" id="PF23559">
    <property type="entry name" value="WHD_DRP"/>
    <property type="match status" value="1"/>
</dbReference>
<dbReference type="InterPro" id="IPR041118">
    <property type="entry name" value="Rx_N"/>
</dbReference>
<dbReference type="InterPro" id="IPR055414">
    <property type="entry name" value="LRR_R13L4/SHOC2-like"/>
</dbReference>
<dbReference type="InterPro" id="IPR027417">
    <property type="entry name" value="P-loop_NTPase"/>
</dbReference>
<keyword evidence="3" id="KW-0611">Plant defense</keyword>
<keyword evidence="10" id="KW-1185">Reference proteome</keyword>
<feature type="domain" description="Disease resistance N-terminal" evidence="6">
    <location>
        <begin position="3"/>
        <end position="86"/>
    </location>
</feature>
<dbReference type="Pfam" id="PF18052">
    <property type="entry name" value="Rx_N"/>
    <property type="match status" value="1"/>
</dbReference>
<dbReference type="InterPro" id="IPR058922">
    <property type="entry name" value="WHD_DRP"/>
</dbReference>
<reference evidence="9" key="1">
    <citation type="journal article" date="2023" name="Plant J.">
        <title>The genome of the king protea, Protea cynaroides.</title>
        <authorList>
            <person name="Chang J."/>
            <person name="Duong T.A."/>
            <person name="Schoeman C."/>
            <person name="Ma X."/>
            <person name="Roodt D."/>
            <person name="Barker N."/>
            <person name="Li Z."/>
            <person name="Van de Peer Y."/>
            <person name="Mizrachi E."/>
        </authorList>
    </citation>
    <scope>NUCLEOTIDE SEQUENCE</scope>
    <source>
        <tissue evidence="9">Young leaves</tissue>
    </source>
</reference>
<dbReference type="GO" id="GO:0051707">
    <property type="term" value="P:response to other organism"/>
    <property type="evidence" value="ECO:0007669"/>
    <property type="project" value="UniProtKB-ARBA"/>
</dbReference>
<protein>
    <submittedName>
        <fullName evidence="9">Uncharacterized protein</fullName>
    </submittedName>
</protein>
<dbReference type="Pfam" id="PF23598">
    <property type="entry name" value="LRR_14"/>
    <property type="match status" value="1"/>
</dbReference>
<evidence type="ECO:0000313" key="10">
    <source>
        <dbReference type="Proteomes" id="UP001141806"/>
    </source>
</evidence>
<dbReference type="Gene3D" id="1.20.5.4130">
    <property type="match status" value="1"/>
</dbReference>
<dbReference type="GO" id="GO:0006952">
    <property type="term" value="P:defense response"/>
    <property type="evidence" value="ECO:0007669"/>
    <property type="project" value="UniProtKB-KW"/>
</dbReference>
<evidence type="ECO:0000259" key="8">
    <source>
        <dbReference type="Pfam" id="PF23598"/>
    </source>
</evidence>
<dbReference type="FunFam" id="1.10.10.10:FF:000322">
    <property type="entry name" value="Probable disease resistance protein At1g63360"/>
    <property type="match status" value="1"/>
</dbReference>
<dbReference type="AlphaFoldDB" id="A0A9Q0KSK8"/>
<dbReference type="EMBL" id="JAMYWD010000003">
    <property type="protein sequence ID" value="KAJ4975935.1"/>
    <property type="molecule type" value="Genomic_DNA"/>
</dbReference>
<dbReference type="PRINTS" id="PR00364">
    <property type="entry name" value="DISEASERSIST"/>
</dbReference>
<accession>A0A9Q0KSK8</accession>
<evidence type="ECO:0000259" key="5">
    <source>
        <dbReference type="Pfam" id="PF00931"/>
    </source>
</evidence>
<proteinExistence type="predicted"/>
<evidence type="ECO:0000259" key="7">
    <source>
        <dbReference type="Pfam" id="PF23559"/>
    </source>
</evidence>
<comment type="caution">
    <text evidence="9">The sequence shown here is derived from an EMBL/GenBank/DDBJ whole genome shotgun (WGS) entry which is preliminary data.</text>
</comment>
<gene>
    <name evidence="9" type="ORF">NE237_001041</name>
</gene>
<evidence type="ECO:0000313" key="9">
    <source>
        <dbReference type="EMBL" id="KAJ4975935.1"/>
    </source>
</evidence>
<organism evidence="9 10">
    <name type="scientific">Protea cynaroides</name>
    <dbReference type="NCBI Taxonomy" id="273540"/>
    <lineage>
        <taxon>Eukaryota</taxon>
        <taxon>Viridiplantae</taxon>
        <taxon>Streptophyta</taxon>
        <taxon>Embryophyta</taxon>
        <taxon>Tracheophyta</taxon>
        <taxon>Spermatophyta</taxon>
        <taxon>Magnoliopsida</taxon>
        <taxon>Proteales</taxon>
        <taxon>Proteaceae</taxon>
        <taxon>Protea</taxon>
    </lineage>
</organism>
<dbReference type="OrthoDB" id="25838at2759"/>
<dbReference type="Pfam" id="PF00931">
    <property type="entry name" value="NB-ARC"/>
    <property type="match status" value="1"/>
</dbReference>
<dbReference type="Gene3D" id="1.10.8.430">
    <property type="entry name" value="Helical domain of apoptotic protease-activating factors"/>
    <property type="match status" value="1"/>
</dbReference>
<dbReference type="PANTHER" id="PTHR36766:SF40">
    <property type="entry name" value="DISEASE RESISTANCE PROTEIN RGA3"/>
    <property type="match status" value="1"/>
</dbReference>
<dbReference type="Gene3D" id="3.40.50.300">
    <property type="entry name" value="P-loop containing nucleotide triphosphate hydrolases"/>
    <property type="match status" value="1"/>
</dbReference>
<feature type="domain" description="NB-ARC" evidence="5">
    <location>
        <begin position="198"/>
        <end position="350"/>
    </location>
</feature>
<feature type="domain" description="Disease resistance protein winged helix" evidence="7">
    <location>
        <begin position="435"/>
        <end position="500"/>
    </location>
</feature>
<evidence type="ECO:0000259" key="6">
    <source>
        <dbReference type="Pfam" id="PF18052"/>
    </source>
</evidence>
<evidence type="ECO:0000256" key="2">
    <source>
        <dbReference type="ARBA" id="ARBA00022741"/>
    </source>
</evidence>
<dbReference type="InterPro" id="IPR042197">
    <property type="entry name" value="Apaf_helical"/>
</dbReference>
<dbReference type="Proteomes" id="UP001141806">
    <property type="component" value="Unassembled WGS sequence"/>
</dbReference>
<dbReference type="InterPro" id="IPR032675">
    <property type="entry name" value="LRR_dom_sf"/>
</dbReference>
<dbReference type="PANTHER" id="PTHR36766">
    <property type="entry name" value="PLANT BROAD-SPECTRUM MILDEW RESISTANCE PROTEIN RPW8"/>
    <property type="match status" value="1"/>
</dbReference>
<evidence type="ECO:0000256" key="4">
    <source>
        <dbReference type="ARBA" id="ARBA00022840"/>
    </source>
</evidence>
<dbReference type="GO" id="GO:0043531">
    <property type="term" value="F:ADP binding"/>
    <property type="evidence" value="ECO:0007669"/>
    <property type="project" value="InterPro"/>
</dbReference>
<feature type="domain" description="Disease resistance R13L4/SHOC-2-like LRR" evidence="8">
    <location>
        <begin position="566"/>
        <end position="890"/>
    </location>
</feature>
<evidence type="ECO:0000256" key="3">
    <source>
        <dbReference type="ARBA" id="ARBA00022821"/>
    </source>
</evidence>
<dbReference type="InterPro" id="IPR002182">
    <property type="entry name" value="NB-ARC"/>
</dbReference>
<dbReference type="SUPFAM" id="SSF52540">
    <property type="entry name" value="P-loop containing nucleoside triphosphate hydrolases"/>
    <property type="match status" value="1"/>
</dbReference>
<name>A0A9Q0KSK8_9MAGN</name>
<keyword evidence="2" id="KW-0547">Nucleotide-binding</keyword>
<keyword evidence="1" id="KW-0677">Repeat</keyword>
<sequence length="1107" mass="127577">MFITAILNKLEDPLLVRDFGSMWCVERELYKLYCSMERINTILEVVENKQRKDGLMKHCLEDLRSEVYYIDDVLDEFLTEIRKLQDVRIQGKTRNQVPSYLSFSLNENHMLYRKDIGPFITKINEELAVFEKKLGKHYFQVQTELGQCQMFSRLQSFPSGDMSRMVGSIVDQNHVFGRGEDLGYVSNMLLSDQYDGRGGASVVSVVAMGGMGKTTLAQLLYNDKGVINHFEVRVWASVSAEFDIVRISREILTSATRQSSHLQQLDLLQRELEDALRGKKILIVLDDVWNEKHADWEKLFVPFRVAGKGSRILVTSRSDKVSFVLNAIATHYLRGLSDEDAWSLFRDRAFIDPISNANSNLEAIGNEILRKCDGLPLAINTLARLLQGTQDENQWQFIMESEMWDIGKDDVLQVLSLSYHHLPPHLKQCFAYCSLFPKDSEFTKETLAELWVAVGFVQTKKVDKIEDIGQQYFDDLLHRCFFYSSSGGGFVMHNLMHDLACLVSTGLYFIPEGNVSYHIHENVRHMLLDNVDLVLAENRSCRFKSLSSFLFLCERMDMQGSHMLNILIAEFKCLRVLVLDASWIDCLPYSIGNMKHLRFFRLSSDTMEKLPDSICALYNLQVLDVVNCRKLIELPKDISSLVNLQCLRMEDKWWDVERRPKRIGKLTCLKEIPFFHVSLDVGQGISELRELVNLNGTLGIESLEFLTDIREAKDALLKNKQKIDKLWLEWGSSRREKPYNLCFSEWKHPYYRSWEDVFSDSKHWEDVLEALEPHKGLKFLEIMDFPGSCYPTWMTTNIMEYNKLVAVKLYRVESESLPPLGKLPCLETLKISCSHKNKIRQLSAEFYGGIAGMKGFQKLKSLTFSDMNSLEEWCEAEDGEFPCLQSLHISSCPLLRRMPRLLPSTERLNLDITSCHSITSLGCGSNISLRELQVLFPDEFLPSSMLENLKISYCDKLITLPKGLQNCTSMKTFEVDHCLQVSLLLSDAKDEECPPSALETFQLRSFPRVFIDYPQCQQRGEDCPPKYPRCVDSSIHNYMISMRWKVVTYFSLAQDVSDFNTPPGKGRGFLVWFFRVCHSSSSNIPCPLWLMLYFAPREKHLWVVCTS</sequence>
<dbReference type="SUPFAM" id="SSF52058">
    <property type="entry name" value="L domain-like"/>
    <property type="match status" value="1"/>
</dbReference>
<evidence type="ECO:0000256" key="1">
    <source>
        <dbReference type="ARBA" id="ARBA00022737"/>
    </source>
</evidence>